<organism evidence="1 2">
    <name type="scientific">Nocardioides deserti</name>
    <dbReference type="NCBI Taxonomy" id="1588644"/>
    <lineage>
        <taxon>Bacteria</taxon>
        <taxon>Bacillati</taxon>
        <taxon>Actinomycetota</taxon>
        <taxon>Actinomycetes</taxon>
        <taxon>Propionibacteriales</taxon>
        <taxon>Nocardioidaceae</taxon>
        <taxon>Nocardioides</taxon>
    </lineage>
</organism>
<proteinExistence type="predicted"/>
<dbReference type="Proteomes" id="UP000604001">
    <property type="component" value="Unassembled WGS sequence"/>
</dbReference>
<dbReference type="InterPro" id="IPR025534">
    <property type="entry name" value="DUF4420"/>
</dbReference>
<comment type="caution">
    <text evidence="1">The sequence shown here is derived from an EMBL/GenBank/DDBJ whole genome shotgun (WGS) entry which is preliminary data.</text>
</comment>
<evidence type="ECO:0000313" key="2">
    <source>
        <dbReference type="Proteomes" id="UP000604001"/>
    </source>
</evidence>
<evidence type="ECO:0000313" key="1">
    <source>
        <dbReference type="EMBL" id="MBC2961243.1"/>
    </source>
</evidence>
<reference evidence="1 2" key="1">
    <citation type="submission" date="2020-08" db="EMBL/GenBank/DDBJ databases">
        <title>novel species in genus Nocardioides.</title>
        <authorList>
            <person name="Zhang G."/>
        </authorList>
    </citation>
    <scope>NUCLEOTIDE SEQUENCE [LARGE SCALE GENOMIC DNA]</scope>
    <source>
        <strain evidence="1 2">SC8A-24</strain>
    </source>
</reference>
<accession>A0ABR6UA48</accession>
<keyword evidence="2" id="KW-1185">Reference proteome</keyword>
<dbReference type="Pfam" id="PF14390">
    <property type="entry name" value="DUF4420"/>
    <property type="match status" value="1"/>
</dbReference>
<name>A0ABR6UA48_9ACTN</name>
<protein>
    <submittedName>
        <fullName evidence="1">PD-(D/E)XK motif protein</fullName>
    </submittedName>
</protein>
<dbReference type="EMBL" id="JACMYC010000007">
    <property type="protein sequence ID" value="MBC2961243.1"/>
    <property type="molecule type" value="Genomic_DNA"/>
</dbReference>
<dbReference type="RefSeq" id="WP_186346467.1">
    <property type="nucleotide sequence ID" value="NZ_BMMR01000001.1"/>
</dbReference>
<gene>
    <name evidence="1" type="ORF">H7344_13140</name>
</gene>
<sequence>MTPRGDGSFEWLRERLPTLQAAASADDRDLVWVDESRTVAVSRDTEGRLELFLPGPPLASALKPVADSLSHHQWWFDDGGTLDASRLQFAEAPHFDGVVSFLCAELMRNGAATDLPQAFSRTEPAIALALARAALGSEVLVGLAGELLLIDGLTRVAAGGEERRAVISGWAGSVPSSRDFRLGTTGIEVKTTSGTSSKHHVQGLHQVEVGHADGGEVETGLYLLSIGLRWTDAAEGGTTIPSLVEAISNRLEADDREAFHQRLTQYGGDAGSGYRHDRDKFVATYARPFTTRFERLYDMGDPRIRLPRRGDLETFSDLDIDSLSFRVDLPGRVRGDLNPVVGWQAILARLHGSVDPA</sequence>